<reference evidence="4 5" key="1">
    <citation type="submission" date="2024-04" db="EMBL/GenBank/DDBJ databases">
        <authorList>
            <consortium name="Genoscope - CEA"/>
            <person name="William W."/>
        </authorList>
    </citation>
    <scope>NUCLEOTIDE SEQUENCE [LARGE SCALE GENOMIC DNA]</scope>
</reference>
<feature type="non-terminal residue" evidence="4">
    <location>
        <position position="1"/>
    </location>
</feature>
<dbReference type="SUPFAM" id="SSF48403">
    <property type="entry name" value="Ankyrin repeat"/>
    <property type="match status" value="1"/>
</dbReference>
<accession>A0AAV2HBI5</accession>
<dbReference type="AlphaFoldDB" id="A0AAV2HBI5"/>
<evidence type="ECO:0000313" key="4">
    <source>
        <dbReference type="EMBL" id="CAL1531140.1"/>
    </source>
</evidence>
<dbReference type="PROSITE" id="PS50297">
    <property type="entry name" value="ANK_REP_REGION"/>
    <property type="match status" value="2"/>
</dbReference>
<evidence type="ECO:0000256" key="2">
    <source>
        <dbReference type="ARBA" id="ARBA00023043"/>
    </source>
</evidence>
<dbReference type="Proteomes" id="UP001497497">
    <property type="component" value="Unassembled WGS sequence"/>
</dbReference>
<name>A0AAV2HBI5_LYMST</name>
<organism evidence="4 5">
    <name type="scientific">Lymnaea stagnalis</name>
    <name type="common">Great pond snail</name>
    <name type="synonym">Helix stagnalis</name>
    <dbReference type="NCBI Taxonomy" id="6523"/>
    <lineage>
        <taxon>Eukaryota</taxon>
        <taxon>Metazoa</taxon>
        <taxon>Spiralia</taxon>
        <taxon>Lophotrochozoa</taxon>
        <taxon>Mollusca</taxon>
        <taxon>Gastropoda</taxon>
        <taxon>Heterobranchia</taxon>
        <taxon>Euthyneura</taxon>
        <taxon>Panpulmonata</taxon>
        <taxon>Hygrophila</taxon>
        <taxon>Lymnaeoidea</taxon>
        <taxon>Lymnaeidae</taxon>
        <taxon>Lymnaea</taxon>
    </lineage>
</organism>
<evidence type="ECO:0000256" key="3">
    <source>
        <dbReference type="PROSITE-ProRule" id="PRU00023"/>
    </source>
</evidence>
<dbReference type="SMART" id="SM00248">
    <property type="entry name" value="ANK"/>
    <property type="match status" value="3"/>
</dbReference>
<sequence length="119" mass="13114">NITTLVNDRDNLGKTALHYSAYSGSVSGVKTLLELGGNILIKDKNKQSPFHVALVAGRYNTILIMLASPKGNYAQNDRDGEGLTPIHLAALYRRVNILSTLVQRGALMKRYTKLCNTHF</sequence>
<dbReference type="PANTHER" id="PTHR24198:SF165">
    <property type="entry name" value="ANKYRIN REPEAT-CONTAINING PROTEIN-RELATED"/>
    <property type="match status" value="1"/>
</dbReference>
<gene>
    <name evidence="4" type="ORF">GSLYS_00005235001</name>
</gene>
<evidence type="ECO:0000313" key="5">
    <source>
        <dbReference type="Proteomes" id="UP001497497"/>
    </source>
</evidence>
<proteinExistence type="predicted"/>
<dbReference type="InterPro" id="IPR002110">
    <property type="entry name" value="Ankyrin_rpt"/>
</dbReference>
<dbReference type="EMBL" id="CAXITT010000081">
    <property type="protein sequence ID" value="CAL1531140.1"/>
    <property type="molecule type" value="Genomic_DNA"/>
</dbReference>
<protein>
    <submittedName>
        <fullName evidence="4">Uncharacterized protein</fullName>
    </submittedName>
</protein>
<evidence type="ECO:0000256" key="1">
    <source>
        <dbReference type="ARBA" id="ARBA00022737"/>
    </source>
</evidence>
<feature type="repeat" description="ANK" evidence="3">
    <location>
        <begin position="81"/>
        <end position="113"/>
    </location>
</feature>
<dbReference type="PANTHER" id="PTHR24198">
    <property type="entry name" value="ANKYRIN REPEAT AND PROTEIN KINASE DOMAIN-CONTAINING PROTEIN"/>
    <property type="match status" value="1"/>
</dbReference>
<dbReference type="PROSITE" id="PS50088">
    <property type="entry name" value="ANK_REPEAT"/>
    <property type="match status" value="2"/>
</dbReference>
<dbReference type="Gene3D" id="1.25.40.20">
    <property type="entry name" value="Ankyrin repeat-containing domain"/>
    <property type="match status" value="1"/>
</dbReference>
<dbReference type="InterPro" id="IPR036770">
    <property type="entry name" value="Ankyrin_rpt-contain_sf"/>
</dbReference>
<dbReference type="Pfam" id="PF12796">
    <property type="entry name" value="Ank_2"/>
    <property type="match status" value="1"/>
</dbReference>
<keyword evidence="1" id="KW-0677">Repeat</keyword>
<comment type="caution">
    <text evidence="4">The sequence shown here is derived from an EMBL/GenBank/DDBJ whole genome shotgun (WGS) entry which is preliminary data.</text>
</comment>
<keyword evidence="5" id="KW-1185">Reference proteome</keyword>
<keyword evidence="2 3" id="KW-0040">ANK repeat</keyword>
<feature type="repeat" description="ANK" evidence="3">
    <location>
        <begin position="12"/>
        <end position="44"/>
    </location>
</feature>